<reference evidence="1 2" key="6">
    <citation type="journal article" date="1999" name="Virology">
        <title>Chlorella virus PBCV-1 encodes a functional homospermidine synthase.</title>
        <authorList>
            <person name="Kaiser A."/>
            <person name="Vollmert M."/>
            <person name="Tholl D."/>
            <person name="Graves M.V."/>
            <person name="Gurnon J.R."/>
            <person name="Xing W."/>
            <person name="Lisec A.D."/>
            <person name="Nickerson K.W."/>
            <person name="Van Etten J.L."/>
        </authorList>
    </citation>
    <scope>NUCLEOTIDE SEQUENCE [LARGE SCALE GENOMIC DNA]</scope>
</reference>
<dbReference type="GeneID" id="917902"/>
<reference evidence="1 2" key="3">
    <citation type="journal article" date="1996" name="Virology">
        <title>Analysis of 94 kb of the chlorella virus PBCV-1 330-kb genome: map positions 88 to 182.</title>
        <authorList>
            <person name="Lu Z."/>
            <person name="Li Y."/>
            <person name="Que Q."/>
            <person name="Kutish G.F."/>
            <person name="Rock D.L."/>
            <person name="Van Etten J.L."/>
        </authorList>
    </citation>
    <scope>NUCLEOTIDE SEQUENCE [LARGE SCALE GENOMIC DNA]</scope>
</reference>
<dbReference type="RefSeq" id="NP_048430.1">
    <property type="nucleotide sequence ID" value="NC_000852.5"/>
</dbReference>
<organism evidence="1 2">
    <name type="scientific">Paramecium bursaria Chlorella virus 1</name>
    <name type="common">PBCV-1</name>
    <dbReference type="NCBI Taxonomy" id="10506"/>
    <lineage>
        <taxon>Viruses</taxon>
        <taxon>Varidnaviria</taxon>
        <taxon>Bamfordvirae</taxon>
        <taxon>Nucleocytoviricota</taxon>
        <taxon>Megaviricetes</taxon>
        <taxon>Algavirales</taxon>
        <taxon>Phycodnaviridae</taxon>
        <taxon>Chlorovirus</taxon>
        <taxon>Chlorovirus vanettense</taxon>
    </lineage>
</organism>
<reference evidence="1 2" key="4">
    <citation type="journal article" date="1996" name="Virology">
        <title>Analysis of 76 kb of the chlorella virus PBCV-1 330-kb genome: map positions 182 to 258.</title>
        <authorList>
            <person name="Kutish G.F."/>
            <person name="Li Y."/>
            <person name="Lu Z."/>
            <person name="Furuta M."/>
            <person name="Rock D.L."/>
            <person name="Van Etten J.L."/>
        </authorList>
    </citation>
    <scope>NUCLEOTIDE SEQUENCE [LARGE SCALE GENOMIC DNA]</scope>
</reference>
<dbReference type="EMBL" id="JF411744">
    <property type="protein sequence ID" value="AAC96450.1"/>
    <property type="molecule type" value="Genomic_DNA"/>
</dbReference>
<organismHost>
    <name type="scientific">Chlorella</name>
    <dbReference type="NCBI Taxonomy" id="3071"/>
</organismHost>
<dbReference type="KEGG" id="vg:917902"/>
<evidence type="ECO:0000313" key="1">
    <source>
        <dbReference type="EMBL" id="AAC96450.1"/>
    </source>
</evidence>
<protein>
    <submittedName>
        <fullName evidence="1">Uncharacterized protein</fullName>
    </submittedName>
</protein>
<reference evidence="1 2" key="5">
    <citation type="journal article" date="1997" name="Virology">
        <title>Analysis of 74 kb of DNA located at the right end of the 330-kb chlorella virus PBCV-1 genome.</title>
        <authorList>
            <person name="Li Y."/>
            <person name="Lu Z."/>
            <person name="Sun L."/>
            <person name="Ropp S."/>
            <person name="Kutish G.F."/>
            <person name="Rock D.L."/>
            <person name="Van Etten J.L."/>
        </authorList>
    </citation>
    <scope>NUCLEOTIDE SEQUENCE [LARGE SCALE GENOMIC DNA]</scope>
</reference>
<keyword evidence="2" id="KW-1185">Reference proteome</keyword>
<accession>Q89417</accession>
<reference evidence="1 2" key="2">
    <citation type="journal article" date="1995" name="Virology">
        <title>Analysis of 43 kb of the Chlorella virus PBCV-1 330-kb genome: map positions 45 to 88.</title>
        <authorList>
            <person name="Li Y."/>
            <person name="Lu Z."/>
            <person name="Burbank D.E."/>
            <person name="Kutish G.F."/>
            <person name="Rock D.L."/>
            <person name="Van Etten J.L."/>
        </authorList>
    </citation>
    <scope>NUCLEOTIDE SEQUENCE [LARGE SCALE GENOMIC DNA]</scope>
</reference>
<dbReference type="PIR" id="T17572">
    <property type="entry name" value="T17572"/>
</dbReference>
<reference evidence="1 2" key="1">
    <citation type="journal article" date="1995" name="Virology">
        <title>Analysis of 45 kb of DNA located at the left end of the chlorella virus PBCV-1 genome.</title>
        <authorList>
            <person name="Lu Z."/>
            <person name="Li Y."/>
            <person name="Zhang Y."/>
            <person name="Kutish G.F."/>
            <person name="Rock D.L."/>
            <person name="Van Etten J.L."/>
        </authorList>
    </citation>
    <scope>NUCLEOTIDE SEQUENCE [LARGE SCALE GENOMIC DNA]</scope>
</reference>
<gene>
    <name evidence="1" type="primary">a082R</name>
</gene>
<sequence>MCCFTRLYLNYEIVDTRLFRIVIVINHFNIPHSVKICVDLCEVLRYHGTEREPVFCCIYEIECSCHAVYSV</sequence>
<reference evidence="1 2" key="8">
    <citation type="journal article" date="2010" name="J. Virol.">
        <title>Microarray analysis of Paramecium bursaria chlorella virus 1 transcription.</title>
        <authorList>
            <person name="Yanai-Balser G.M."/>
            <person name="Duncan G.A."/>
            <person name="Eudy J.D."/>
            <person name="Wang D."/>
            <person name="Li X."/>
            <person name="Agarkova I.V."/>
            <person name="Dunigan D.D."/>
            <person name="Van Etten J.L."/>
        </authorList>
    </citation>
    <scope>NUCLEOTIDE SEQUENCE [LARGE SCALE GENOMIC DNA]</scope>
</reference>
<dbReference type="Proteomes" id="UP000000862">
    <property type="component" value="Segment"/>
</dbReference>
<reference evidence="1 2" key="7">
    <citation type="journal article" date="2000" name="Virology">
        <title>Characterization of a beta-1,3-glucanase encoded by chlorella virus PBCV-1.</title>
        <authorList>
            <person name="Sun L."/>
            <person name="Gurnon J.R."/>
            <person name="Adams B.J."/>
            <person name="Graves M.V."/>
            <person name="Van Etten J.L."/>
        </authorList>
    </citation>
    <scope>NUCLEOTIDE SEQUENCE [LARGE SCALE GENOMIC DNA]</scope>
</reference>
<evidence type="ECO:0000313" key="2">
    <source>
        <dbReference type="Proteomes" id="UP000000862"/>
    </source>
</evidence>
<proteinExistence type="predicted"/>
<name>Q89417_PBCV1</name>